<name>A0A9P6B136_9AGAM</name>
<sequence>MSTTNLREFSDSSSQLSPVESTSTTGAATTQLTLSDYDAQNFSVTAADGVVLYVVYTAQDEAFPSNPTYVSRPRRTSQPSNRTKLDIVAKLQYGDDGQGIVEYNGEMSSLQAFLPSKTWPRSRIMYTPHGEWKWTAKWSIGGYRPILYNSNRVAIVTCSRHPSLFKSNPPTLTIAMDAMQYLDRIIIGYIVSLRDHKMLTEEY</sequence>
<proteinExistence type="predicted"/>
<gene>
    <name evidence="3" type="ORF">BS47DRAFT_1360828</name>
</gene>
<dbReference type="Proteomes" id="UP000886523">
    <property type="component" value="Unassembled WGS sequence"/>
</dbReference>
<evidence type="ECO:0000313" key="3">
    <source>
        <dbReference type="EMBL" id="KAF9515748.1"/>
    </source>
</evidence>
<dbReference type="EMBL" id="MU128947">
    <property type="protein sequence ID" value="KAF9515748.1"/>
    <property type="molecule type" value="Genomic_DNA"/>
</dbReference>
<dbReference type="InterPro" id="IPR046528">
    <property type="entry name" value="DUF6593"/>
</dbReference>
<comment type="caution">
    <text evidence="3">The sequence shown here is derived from an EMBL/GenBank/DDBJ whole genome shotgun (WGS) entry which is preliminary data.</text>
</comment>
<protein>
    <recommendedName>
        <fullName evidence="2">DUF6593 domain-containing protein</fullName>
    </recommendedName>
</protein>
<organism evidence="3 4">
    <name type="scientific">Hydnum rufescens UP504</name>
    <dbReference type="NCBI Taxonomy" id="1448309"/>
    <lineage>
        <taxon>Eukaryota</taxon>
        <taxon>Fungi</taxon>
        <taxon>Dikarya</taxon>
        <taxon>Basidiomycota</taxon>
        <taxon>Agaricomycotina</taxon>
        <taxon>Agaricomycetes</taxon>
        <taxon>Cantharellales</taxon>
        <taxon>Hydnaceae</taxon>
        <taxon>Hydnum</taxon>
    </lineage>
</organism>
<accession>A0A9P6B136</accession>
<feature type="compositionally biased region" description="Polar residues" evidence="1">
    <location>
        <begin position="1"/>
        <end position="20"/>
    </location>
</feature>
<reference evidence="3" key="1">
    <citation type="journal article" date="2020" name="Nat. Commun.">
        <title>Large-scale genome sequencing of mycorrhizal fungi provides insights into the early evolution of symbiotic traits.</title>
        <authorList>
            <person name="Miyauchi S."/>
            <person name="Kiss E."/>
            <person name="Kuo A."/>
            <person name="Drula E."/>
            <person name="Kohler A."/>
            <person name="Sanchez-Garcia M."/>
            <person name="Morin E."/>
            <person name="Andreopoulos B."/>
            <person name="Barry K.W."/>
            <person name="Bonito G."/>
            <person name="Buee M."/>
            <person name="Carver A."/>
            <person name="Chen C."/>
            <person name="Cichocki N."/>
            <person name="Clum A."/>
            <person name="Culley D."/>
            <person name="Crous P.W."/>
            <person name="Fauchery L."/>
            <person name="Girlanda M."/>
            <person name="Hayes R.D."/>
            <person name="Keri Z."/>
            <person name="LaButti K."/>
            <person name="Lipzen A."/>
            <person name="Lombard V."/>
            <person name="Magnuson J."/>
            <person name="Maillard F."/>
            <person name="Murat C."/>
            <person name="Nolan M."/>
            <person name="Ohm R.A."/>
            <person name="Pangilinan J."/>
            <person name="Pereira M.F."/>
            <person name="Perotto S."/>
            <person name="Peter M."/>
            <person name="Pfister S."/>
            <person name="Riley R."/>
            <person name="Sitrit Y."/>
            <person name="Stielow J.B."/>
            <person name="Szollosi G."/>
            <person name="Zifcakova L."/>
            <person name="Stursova M."/>
            <person name="Spatafora J.W."/>
            <person name="Tedersoo L."/>
            <person name="Vaario L.M."/>
            <person name="Yamada A."/>
            <person name="Yan M."/>
            <person name="Wang P."/>
            <person name="Xu J."/>
            <person name="Bruns T."/>
            <person name="Baldrian P."/>
            <person name="Vilgalys R."/>
            <person name="Dunand C."/>
            <person name="Henrissat B."/>
            <person name="Grigoriev I.V."/>
            <person name="Hibbett D."/>
            <person name="Nagy L.G."/>
            <person name="Martin F.M."/>
        </authorList>
    </citation>
    <scope>NUCLEOTIDE SEQUENCE</scope>
    <source>
        <strain evidence="3">UP504</strain>
    </source>
</reference>
<keyword evidence="4" id="KW-1185">Reference proteome</keyword>
<feature type="region of interest" description="Disordered" evidence="1">
    <location>
        <begin position="1"/>
        <end position="25"/>
    </location>
</feature>
<dbReference type="OrthoDB" id="3360976at2759"/>
<evidence type="ECO:0000256" key="1">
    <source>
        <dbReference type="SAM" id="MobiDB-lite"/>
    </source>
</evidence>
<evidence type="ECO:0000313" key="4">
    <source>
        <dbReference type="Proteomes" id="UP000886523"/>
    </source>
</evidence>
<feature type="domain" description="DUF6593" evidence="2">
    <location>
        <begin position="40"/>
        <end position="192"/>
    </location>
</feature>
<dbReference type="Pfam" id="PF20236">
    <property type="entry name" value="DUF6593"/>
    <property type="match status" value="1"/>
</dbReference>
<evidence type="ECO:0000259" key="2">
    <source>
        <dbReference type="Pfam" id="PF20236"/>
    </source>
</evidence>
<dbReference type="AlphaFoldDB" id="A0A9P6B136"/>